<evidence type="ECO:0000256" key="17">
    <source>
        <dbReference type="SAM" id="Phobius"/>
    </source>
</evidence>
<dbReference type="EMBL" id="CXPG01000014">
    <property type="protein sequence ID" value="CTQ32714.1"/>
    <property type="molecule type" value="Genomic_DNA"/>
</dbReference>
<dbReference type="CDD" id="cd05387">
    <property type="entry name" value="BY-kinase"/>
    <property type="match status" value="1"/>
</dbReference>
<keyword evidence="5" id="KW-1003">Cell membrane</keyword>
<evidence type="ECO:0000313" key="21">
    <source>
        <dbReference type="EMBL" id="CTQ32714.1"/>
    </source>
</evidence>
<keyword evidence="12 17" id="KW-1133">Transmembrane helix</keyword>
<evidence type="ECO:0000256" key="7">
    <source>
        <dbReference type="ARBA" id="ARBA00022679"/>
    </source>
</evidence>
<evidence type="ECO:0000259" key="19">
    <source>
        <dbReference type="Pfam" id="PF13614"/>
    </source>
</evidence>
<evidence type="ECO:0000256" key="14">
    <source>
        <dbReference type="ARBA" id="ARBA00023137"/>
    </source>
</evidence>
<dbReference type="InterPro" id="IPR003856">
    <property type="entry name" value="LPS_length_determ_N"/>
</dbReference>
<comment type="subcellular location">
    <subcellularLocation>
        <location evidence="1">Cell inner membrane</location>
        <topology evidence="1">Multi-pass membrane protein</topology>
    </subcellularLocation>
</comment>
<evidence type="ECO:0000256" key="9">
    <source>
        <dbReference type="ARBA" id="ARBA00022741"/>
    </source>
</evidence>
<dbReference type="PANTHER" id="PTHR32309">
    <property type="entry name" value="TYROSINE-PROTEIN KINASE"/>
    <property type="match status" value="1"/>
</dbReference>
<evidence type="ECO:0000259" key="20">
    <source>
        <dbReference type="Pfam" id="PF13807"/>
    </source>
</evidence>
<accession>A0A0M6XRQ5</accession>
<keyword evidence="6" id="KW-0997">Cell inner membrane</keyword>
<dbReference type="Proteomes" id="UP000048908">
    <property type="component" value="Unassembled WGS sequence"/>
</dbReference>
<keyword evidence="22" id="KW-1185">Reference proteome</keyword>
<dbReference type="STRING" id="282197.SAMN04488517_101649"/>
<dbReference type="InterPro" id="IPR050445">
    <property type="entry name" value="Bact_polysacc_biosynth/exp"/>
</dbReference>
<dbReference type="AlphaFoldDB" id="A0A0M6XRQ5"/>
<evidence type="ECO:0000256" key="12">
    <source>
        <dbReference type="ARBA" id="ARBA00022989"/>
    </source>
</evidence>
<protein>
    <recommendedName>
        <fullName evidence="4">non-specific protein-tyrosine kinase</fullName>
        <ecNumber evidence="4">2.7.10.2</ecNumber>
    </recommendedName>
</protein>
<dbReference type="RefSeq" id="WP_055682148.1">
    <property type="nucleotide sequence ID" value="NZ_CXPG01000014.1"/>
</dbReference>
<evidence type="ECO:0000256" key="5">
    <source>
        <dbReference type="ARBA" id="ARBA00022475"/>
    </source>
</evidence>
<organism evidence="21 22">
    <name type="scientific">Jannaschia rubra</name>
    <dbReference type="NCBI Taxonomy" id="282197"/>
    <lineage>
        <taxon>Bacteria</taxon>
        <taxon>Pseudomonadati</taxon>
        <taxon>Pseudomonadota</taxon>
        <taxon>Alphaproteobacteria</taxon>
        <taxon>Rhodobacterales</taxon>
        <taxon>Roseobacteraceae</taxon>
        <taxon>Jannaschia</taxon>
    </lineage>
</organism>
<evidence type="ECO:0000256" key="6">
    <source>
        <dbReference type="ARBA" id="ARBA00022519"/>
    </source>
</evidence>
<evidence type="ECO:0000256" key="8">
    <source>
        <dbReference type="ARBA" id="ARBA00022692"/>
    </source>
</evidence>
<dbReference type="InterPro" id="IPR005702">
    <property type="entry name" value="Wzc-like_C"/>
</dbReference>
<feature type="transmembrane region" description="Helical" evidence="17">
    <location>
        <begin position="33"/>
        <end position="52"/>
    </location>
</feature>
<evidence type="ECO:0000256" key="2">
    <source>
        <dbReference type="ARBA" id="ARBA00007316"/>
    </source>
</evidence>
<keyword evidence="16" id="KW-0175">Coiled coil</keyword>
<dbReference type="InterPro" id="IPR025669">
    <property type="entry name" value="AAA_dom"/>
</dbReference>
<keyword evidence="7 21" id="KW-0808">Transferase</keyword>
<evidence type="ECO:0000256" key="1">
    <source>
        <dbReference type="ARBA" id="ARBA00004429"/>
    </source>
</evidence>
<dbReference type="Pfam" id="PF02706">
    <property type="entry name" value="Wzz"/>
    <property type="match status" value="1"/>
</dbReference>
<dbReference type="InterPro" id="IPR032807">
    <property type="entry name" value="GNVR"/>
</dbReference>
<dbReference type="SUPFAM" id="SSF52540">
    <property type="entry name" value="P-loop containing nucleoside triphosphate hydrolases"/>
    <property type="match status" value="1"/>
</dbReference>
<evidence type="ECO:0000256" key="11">
    <source>
        <dbReference type="ARBA" id="ARBA00022840"/>
    </source>
</evidence>
<proteinExistence type="inferred from homology"/>
<reference evidence="21 22" key="1">
    <citation type="submission" date="2015-07" db="EMBL/GenBank/DDBJ databases">
        <authorList>
            <person name="Noorani M."/>
        </authorList>
    </citation>
    <scope>NUCLEOTIDE SEQUENCE [LARGE SCALE GENOMIC DNA]</scope>
    <source>
        <strain evidence="21 22">CECT 5088</strain>
    </source>
</reference>
<dbReference type="GO" id="GO:0005886">
    <property type="term" value="C:plasma membrane"/>
    <property type="evidence" value="ECO:0007669"/>
    <property type="project" value="UniProtKB-SubCell"/>
</dbReference>
<evidence type="ECO:0000313" key="22">
    <source>
        <dbReference type="Proteomes" id="UP000048908"/>
    </source>
</evidence>
<evidence type="ECO:0000256" key="15">
    <source>
        <dbReference type="ARBA" id="ARBA00051245"/>
    </source>
</evidence>
<dbReference type="OrthoDB" id="230260at2"/>
<sequence length="740" mass="79863">MIQPAGGETGPETRSQDVVLDFGRILAIIRRSWWLIGGLGLAGAIVAAIAVLQVTPTYQSGAELLLGQKARLDDAMGALFQDLRLDDAAISGEVAIITSGRLLSEATERLDLQSHPEFNPDLRPPEDEPGLLSRIADGAVNLLKRAMGLGTGDEPDGLTGPGGSPVRDAAMTGKTALGEQADYVDQLRQGLSVRQVGRSNLVSIHYLSTDRMLAAAVPNALIDIYLEDQIDRRFAVLSRATSGLESRLNTMRDRVESSERATIDYRTRNLSDGFGSRVQLDQQLSDLSVRLSAASAEYAELASELRGLNTLIDDQGAIATAGLFASPTIDTLRVELSDLRRREDRLREQFGSDIPQLADTVREIERLEAALSEEVLTLRDDKAKLVDIAGARRQALANELSELEQRAIALADREVRLAQLEREQSAAQLVYETFLDRFNQTRDVGDLQESDAQVIDYASPPPAPVAPNKKLAVALGGFAGAFLGLALAFGHAVVDTRLRTLDGVQRLMRGADTILMPRVSSFWRRGDPLHTALRNPQSAVAESLRTLRSSLMMAAPASGGFVVTFVSTRPGAGKTTTAVNLGRLFAKMGKSCVLVDADQRRGNIAALLKLPLDPDLIDVIEGEATLDEALHEDSQTGMHILTTRLDAPDPAGILLSRKMTDLIGTLKQRFDVVIVDTAPLLPVADALPVVRLADQVVMMVPYGSKADDVATGRRMLDRAGRPPSCAVMSFAPANTISSYY</sequence>
<dbReference type="Gene3D" id="3.40.50.300">
    <property type="entry name" value="P-loop containing nucleotide triphosphate hydrolases"/>
    <property type="match status" value="1"/>
</dbReference>
<evidence type="ECO:0000256" key="16">
    <source>
        <dbReference type="SAM" id="Coils"/>
    </source>
</evidence>
<keyword evidence="11" id="KW-0067">ATP-binding</keyword>
<dbReference type="InterPro" id="IPR027417">
    <property type="entry name" value="P-loop_NTPase"/>
</dbReference>
<feature type="domain" description="Tyrosine-protein kinase G-rich" evidence="20">
    <location>
        <begin position="417"/>
        <end position="489"/>
    </location>
</feature>
<dbReference type="EC" id="2.7.10.2" evidence="4"/>
<dbReference type="Pfam" id="PF13807">
    <property type="entry name" value="GNVR"/>
    <property type="match status" value="1"/>
</dbReference>
<dbReference type="GO" id="GO:0004713">
    <property type="term" value="F:protein tyrosine kinase activity"/>
    <property type="evidence" value="ECO:0007669"/>
    <property type="project" value="TreeGrafter"/>
</dbReference>
<feature type="coiled-coil region" evidence="16">
    <location>
        <begin position="386"/>
        <end position="413"/>
    </location>
</feature>
<keyword evidence="13 17" id="KW-0472">Membrane</keyword>
<keyword evidence="14" id="KW-0829">Tyrosine-protein kinase</keyword>
<evidence type="ECO:0000256" key="10">
    <source>
        <dbReference type="ARBA" id="ARBA00022777"/>
    </source>
</evidence>
<evidence type="ECO:0000256" key="3">
    <source>
        <dbReference type="ARBA" id="ARBA00008883"/>
    </source>
</evidence>
<feature type="domain" description="Polysaccharide chain length determinant N-terminal" evidence="18">
    <location>
        <begin position="20"/>
        <end position="108"/>
    </location>
</feature>
<dbReference type="Pfam" id="PF13614">
    <property type="entry name" value="AAA_31"/>
    <property type="match status" value="1"/>
</dbReference>
<comment type="similarity">
    <text evidence="2">Belongs to the CpsD/CapB family.</text>
</comment>
<name>A0A0M6XRQ5_9RHOB</name>
<evidence type="ECO:0000256" key="4">
    <source>
        <dbReference type="ARBA" id="ARBA00011903"/>
    </source>
</evidence>
<dbReference type="PANTHER" id="PTHR32309:SF13">
    <property type="entry name" value="FERRIC ENTEROBACTIN TRANSPORT PROTEIN FEPE"/>
    <property type="match status" value="1"/>
</dbReference>
<comment type="catalytic activity">
    <reaction evidence="15">
        <text>L-tyrosyl-[protein] + ATP = O-phospho-L-tyrosyl-[protein] + ADP + H(+)</text>
        <dbReference type="Rhea" id="RHEA:10596"/>
        <dbReference type="Rhea" id="RHEA-COMP:10136"/>
        <dbReference type="Rhea" id="RHEA-COMP:20101"/>
        <dbReference type="ChEBI" id="CHEBI:15378"/>
        <dbReference type="ChEBI" id="CHEBI:30616"/>
        <dbReference type="ChEBI" id="CHEBI:46858"/>
        <dbReference type="ChEBI" id="CHEBI:61978"/>
        <dbReference type="ChEBI" id="CHEBI:456216"/>
        <dbReference type="EC" id="2.7.10.2"/>
    </reaction>
</comment>
<feature type="domain" description="AAA" evidence="19">
    <location>
        <begin position="563"/>
        <end position="698"/>
    </location>
</feature>
<evidence type="ECO:0000256" key="13">
    <source>
        <dbReference type="ARBA" id="ARBA00023136"/>
    </source>
</evidence>
<gene>
    <name evidence="21" type="primary">ptk</name>
    <name evidence="21" type="ORF">JAN5088_01486</name>
</gene>
<comment type="similarity">
    <text evidence="3">Belongs to the etk/wzc family.</text>
</comment>
<keyword evidence="8 17" id="KW-0812">Transmembrane</keyword>
<evidence type="ECO:0000259" key="18">
    <source>
        <dbReference type="Pfam" id="PF02706"/>
    </source>
</evidence>
<keyword evidence="9" id="KW-0547">Nucleotide-binding</keyword>
<keyword evidence="10 21" id="KW-0418">Kinase</keyword>